<sequence>MASNSQYFLRSDVKKWPWITMFIRREGNRRCCQAIVYICRECNKRADVRYVSWCDVHRVTNGNCGKHHTKYFRERVAGEMCYGCLIISRKFLKHPPKFRKKHRKQRKQKKSRALAPFDRDKKKRRKYKGPKEMGEKRKKSSVNWPVLFQALISCILR</sequence>
<dbReference type="RefSeq" id="XP_038807251.1">
    <property type="nucleotide sequence ID" value="XM_038956539.1"/>
</dbReference>
<feature type="region of interest" description="Disordered" evidence="1">
    <location>
        <begin position="97"/>
        <end position="140"/>
    </location>
</feature>
<comment type="caution">
    <text evidence="2">The sequence shown here is derived from an EMBL/GenBank/DDBJ whole genome shotgun (WGS) entry which is preliminary data.</text>
</comment>
<name>A0ABQ7IDH7_9HELO</name>
<evidence type="ECO:0000313" key="2">
    <source>
        <dbReference type="EMBL" id="KAF7920887.1"/>
    </source>
</evidence>
<evidence type="ECO:0000256" key="1">
    <source>
        <dbReference type="SAM" id="MobiDB-lite"/>
    </source>
</evidence>
<dbReference type="GeneID" id="62235689"/>
<evidence type="ECO:0000313" key="3">
    <source>
        <dbReference type="Proteomes" id="UP000783213"/>
    </source>
</evidence>
<dbReference type="EMBL" id="RCSX01000024">
    <property type="protein sequence ID" value="KAF7920887.1"/>
    <property type="molecule type" value="Genomic_DNA"/>
</dbReference>
<feature type="compositionally biased region" description="Basic residues" evidence="1">
    <location>
        <begin position="97"/>
        <end position="112"/>
    </location>
</feature>
<keyword evidence="3" id="KW-1185">Reference proteome</keyword>
<reference evidence="2 3" key="1">
    <citation type="journal article" date="2020" name="Genome Biol. Evol.">
        <title>Comparative genomics of Sclerotiniaceae.</title>
        <authorList>
            <person name="Valero Jimenez C.A."/>
            <person name="Steentjes M."/>
            <person name="Scholten O.E."/>
            <person name="Van Kan J.A.L."/>
        </authorList>
    </citation>
    <scope>NUCLEOTIDE SEQUENCE [LARGE SCALE GENOMIC DNA]</scope>
    <source>
        <strain evidence="2 3">B1</strain>
    </source>
</reference>
<organism evidence="2 3">
    <name type="scientific">Botrytis deweyae</name>
    <dbReference type="NCBI Taxonomy" id="2478750"/>
    <lineage>
        <taxon>Eukaryota</taxon>
        <taxon>Fungi</taxon>
        <taxon>Dikarya</taxon>
        <taxon>Ascomycota</taxon>
        <taxon>Pezizomycotina</taxon>
        <taxon>Leotiomycetes</taxon>
        <taxon>Helotiales</taxon>
        <taxon>Sclerotiniaceae</taxon>
        <taxon>Botrytis</taxon>
    </lineage>
</organism>
<proteinExistence type="predicted"/>
<accession>A0ABQ7IDH7</accession>
<dbReference type="Proteomes" id="UP000783213">
    <property type="component" value="Unassembled WGS sequence"/>
</dbReference>
<protein>
    <submittedName>
        <fullName evidence="2">Uncharacterized protein</fullName>
    </submittedName>
</protein>
<gene>
    <name evidence="2" type="ORF">EAE98_008916</name>
</gene>